<gene>
    <name evidence="2" type="ORF">PVAP13_7NG264648</name>
</gene>
<proteinExistence type="predicted"/>
<feature type="region of interest" description="Disordered" evidence="1">
    <location>
        <begin position="1"/>
        <end position="71"/>
    </location>
</feature>
<accession>A0A8T0Q1G4</accession>
<evidence type="ECO:0000313" key="2">
    <source>
        <dbReference type="EMBL" id="KAG2567730.1"/>
    </source>
</evidence>
<feature type="compositionally biased region" description="Basic residues" evidence="1">
    <location>
        <begin position="14"/>
        <end position="31"/>
    </location>
</feature>
<dbReference type="AlphaFoldDB" id="A0A8T0Q1G4"/>
<organism evidence="2 3">
    <name type="scientific">Panicum virgatum</name>
    <name type="common">Blackwell switchgrass</name>
    <dbReference type="NCBI Taxonomy" id="38727"/>
    <lineage>
        <taxon>Eukaryota</taxon>
        <taxon>Viridiplantae</taxon>
        <taxon>Streptophyta</taxon>
        <taxon>Embryophyta</taxon>
        <taxon>Tracheophyta</taxon>
        <taxon>Spermatophyta</taxon>
        <taxon>Magnoliopsida</taxon>
        <taxon>Liliopsida</taxon>
        <taxon>Poales</taxon>
        <taxon>Poaceae</taxon>
        <taxon>PACMAD clade</taxon>
        <taxon>Panicoideae</taxon>
        <taxon>Panicodae</taxon>
        <taxon>Paniceae</taxon>
        <taxon>Panicinae</taxon>
        <taxon>Panicum</taxon>
        <taxon>Panicum sect. Hiantes</taxon>
    </lineage>
</organism>
<feature type="region of interest" description="Disordered" evidence="1">
    <location>
        <begin position="83"/>
        <end position="143"/>
    </location>
</feature>
<feature type="compositionally biased region" description="Low complexity" evidence="1">
    <location>
        <begin position="41"/>
        <end position="50"/>
    </location>
</feature>
<dbReference type="EMBL" id="CM029050">
    <property type="protein sequence ID" value="KAG2567730.1"/>
    <property type="molecule type" value="Genomic_DNA"/>
</dbReference>
<sequence>MDFSTQPLTETHAGRRWRRAGSARRRRSKLRHQPDTRARRASSARPGARRCPPPPAGGSTSTRDASAANSGLSLAAADRLVTASADGVARSECDPTPPGPRQPTASLQSARGVQRHSDVPPVHPTHQGGPLRSRASCLLRSSC</sequence>
<evidence type="ECO:0000313" key="3">
    <source>
        <dbReference type="Proteomes" id="UP000823388"/>
    </source>
</evidence>
<evidence type="ECO:0000256" key="1">
    <source>
        <dbReference type="SAM" id="MobiDB-lite"/>
    </source>
</evidence>
<dbReference type="Proteomes" id="UP000823388">
    <property type="component" value="Chromosome 7N"/>
</dbReference>
<feature type="compositionally biased region" description="Low complexity" evidence="1">
    <location>
        <begin position="131"/>
        <end position="143"/>
    </location>
</feature>
<reference evidence="2" key="1">
    <citation type="submission" date="2020-05" db="EMBL/GenBank/DDBJ databases">
        <title>WGS assembly of Panicum virgatum.</title>
        <authorList>
            <person name="Lovell J.T."/>
            <person name="Jenkins J."/>
            <person name="Shu S."/>
            <person name="Juenger T.E."/>
            <person name="Schmutz J."/>
        </authorList>
    </citation>
    <scope>NUCLEOTIDE SEQUENCE</scope>
    <source>
        <strain evidence="2">AP13</strain>
    </source>
</reference>
<keyword evidence="3" id="KW-1185">Reference proteome</keyword>
<name>A0A8T0Q1G4_PANVG</name>
<comment type="caution">
    <text evidence="2">The sequence shown here is derived from an EMBL/GenBank/DDBJ whole genome shotgun (WGS) entry which is preliminary data.</text>
</comment>
<protein>
    <submittedName>
        <fullName evidence="2">Uncharacterized protein</fullName>
    </submittedName>
</protein>